<evidence type="ECO:0000313" key="2">
    <source>
        <dbReference type="Proteomes" id="UP000004750"/>
    </source>
</evidence>
<reference evidence="1 2" key="1">
    <citation type="submission" date="2011-08" db="EMBL/GenBank/DDBJ databases">
        <authorList>
            <person name="Weinstock G."/>
            <person name="Sodergren E."/>
            <person name="Clifton S."/>
            <person name="Fulton L."/>
            <person name="Fulton B."/>
            <person name="Courtney L."/>
            <person name="Fronick C."/>
            <person name="Harrison M."/>
            <person name="Strong C."/>
            <person name="Farmer C."/>
            <person name="Delahaunty K."/>
            <person name="Markovic C."/>
            <person name="Hall O."/>
            <person name="Minx P."/>
            <person name="Tomlinson C."/>
            <person name="Mitreva M."/>
            <person name="Hou S."/>
            <person name="Chen J."/>
            <person name="Wollam A."/>
            <person name="Pepin K.H."/>
            <person name="Johnson M."/>
            <person name="Bhonagiri V."/>
            <person name="Zhang X."/>
            <person name="Suruliraj S."/>
            <person name="Warren W."/>
            <person name="Chinwalla A."/>
            <person name="Mardis E.R."/>
            <person name="Wilson R.K."/>
        </authorList>
    </citation>
    <scope>NUCLEOTIDE SEQUENCE [LARGE SCALE GENOMIC DNA]</scope>
    <source>
        <strain evidence="1 2">F0432</strain>
    </source>
</reference>
<sequence length="45" mass="5704">MYNMLFYKIYYELQRWWGQIRGCKPRTLPIFMPFSRLRREAMKSP</sequence>
<protein>
    <submittedName>
        <fullName evidence="1">Uncharacterized protein</fullName>
    </submittedName>
</protein>
<dbReference type="STRING" id="797473.HMPREF9080_01105"/>
<comment type="caution">
    <text evidence="1">The sequence shown here is derived from an EMBL/GenBank/DDBJ whole genome shotgun (WGS) entry which is preliminary data.</text>
</comment>
<evidence type="ECO:0000313" key="1">
    <source>
        <dbReference type="EMBL" id="EHM54875.1"/>
    </source>
</evidence>
<dbReference type="Proteomes" id="UP000004750">
    <property type="component" value="Unassembled WGS sequence"/>
</dbReference>
<dbReference type="AlphaFoldDB" id="G9ZEB6"/>
<accession>G9ZEB6</accession>
<gene>
    <name evidence="1" type="ORF">HMPREF9080_01105</name>
</gene>
<dbReference type="HOGENOM" id="CLU_3197601_0_0_6"/>
<name>G9ZEB6_9GAMM</name>
<proteinExistence type="predicted"/>
<dbReference type="EMBL" id="AGCM01000055">
    <property type="protein sequence ID" value="EHM54875.1"/>
    <property type="molecule type" value="Genomic_DNA"/>
</dbReference>
<organism evidence="1 2">
    <name type="scientific">Cardiobacterium valvarum F0432</name>
    <dbReference type="NCBI Taxonomy" id="797473"/>
    <lineage>
        <taxon>Bacteria</taxon>
        <taxon>Pseudomonadati</taxon>
        <taxon>Pseudomonadota</taxon>
        <taxon>Gammaproteobacteria</taxon>
        <taxon>Cardiobacteriales</taxon>
        <taxon>Cardiobacteriaceae</taxon>
        <taxon>Cardiobacterium</taxon>
    </lineage>
</organism>